<reference evidence="2 3" key="1">
    <citation type="journal article" date="2018" name="Nat. Ecol. Evol.">
        <title>Pezizomycetes genomes reveal the molecular basis of ectomycorrhizal truffle lifestyle.</title>
        <authorList>
            <person name="Murat C."/>
            <person name="Payen T."/>
            <person name="Noel B."/>
            <person name="Kuo A."/>
            <person name="Morin E."/>
            <person name="Chen J."/>
            <person name="Kohler A."/>
            <person name="Krizsan K."/>
            <person name="Balestrini R."/>
            <person name="Da Silva C."/>
            <person name="Montanini B."/>
            <person name="Hainaut M."/>
            <person name="Levati E."/>
            <person name="Barry K.W."/>
            <person name="Belfiori B."/>
            <person name="Cichocki N."/>
            <person name="Clum A."/>
            <person name="Dockter R.B."/>
            <person name="Fauchery L."/>
            <person name="Guy J."/>
            <person name="Iotti M."/>
            <person name="Le Tacon F."/>
            <person name="Lindquist E.A."/>
            <person name="Lipzen A."/>
            <person name="Malagnac F."/>
            <person name="Mello A."/>
            <person name="Molinier V."/>
            <person name="Miyauchi S."/>
            <person name="Poulain J."/>
            <person name="Riccioni C."/>
            <person name="Rubini A."/>
            <person name="Sitrit Y."/>
            <person name="Splivallo R."/>
            <person name="Traeger S."/>
            <person name="Wang M."/>
            <person name="Zifcakova L."/>
            <person name="Wipf D."/>
            <person name="Zambonelli A."/>
            <person name="Paolocci F."/>
            <person name="Nowrousian M."/>
            <person name="Ottonello S."/>
            <person name="Baldrian P."/>
            <person name="Spatafora J.W."/>
            <person name="Henrissat B."/>
            <person name="Nagy L.G."/>
            <person name="Aury J.M."/>
            <person name="Wincker P."/>
            <person name="Grigoriev I.V."/>
            <person name="Bonfante P."/>
            <person name="Martin F.M."/>
        </authorList>
    </citation>
    <scope>NUCLEOTIDE SEQUENCE [LARGE SCALE GENOMIC DNA]</scope>
    <source>
        <strain evidence="2 3">RN42</strain>
    </source>
</reference>
<dbReference type="EMBL" id="ML119652">
    <property type="protein sequence ID" value="RPA85784.1"/>
    <property type="molecule type" value="Genomic_DNA"/>
</dbReference>
<evidence type="ECO:0000313" key="2">
    <source>
        <dbReference type="EMBL" id="RPA85784.1"/>
    </source>
</evidence>
<sequence length="328" mass="35989">MESRDNLLREFGQKVAEETRKLDQAMSRRLELVAQSCHQSIHWSLPCSPIDTAAANEFSMIRSSLREDESNFVISDSNSANVTVLNETATPAQLVEDHGSETEHNLSGEISPEIWTSYVYKRNRNRFLDSLPSIPAFSRSCESILSGISISRISEIALFELPILAKELYNGAVYRNNASEPTFSTSESCSSPTASNHALDQHKNSPSSIATAVNGKHIDKAAISPPILIGMSHSPRTIELHQAMLMHHPNSPPRTPTSMKVSIGAPTMPLTTCQTPTIELSQALLANSIRLSEPPTRHQRSRSAEINFSLPVAPLVIRKQLSASPVIC</sequence>
<evidence type="ECO:0000256" key="1">
    <source>
        <dbReference type="SAM" id="MobiDB-lite"/>
    </source>
</evidence>
<protein>
    <submittedName>
        <fullName evidence="2">Uncharacterized protein</fullName>
    </submittedName>
</protein>
<evidence type="ECO:0000313" key="3">
    <source>
        <dbReference type="Proteomes" id="UP000275078"/>
    </source>
</evidence>
<feature type="region of interest" description="Disordered" evidence="1">
    <location>
        <begin position="181"/>
        <end position="209"/>
    </location>
</feature>
<proteinExistence type="predicted"/>
<dbReference type="AlphaFoldDB" id="A0A3N4IVY0"/>
<accession>A0A3N4IVY0</accession>
<name>A0A3N4IVY0_ASCIM</name>
<keyword evidence="3" id="KW-1185">Reference proteome</keyword>
<gene>
    <name evidence="2" type="ORF">BJ508DRAFT_411755</name>
</gene>
<organism evidence="2 3">
    <name type="scientific">Ascobolus immersus RN42</name>
    <dbReference type="NCBI Taxonomy" id="1160509"/>
    <lineage>
        <taxon>Eukaryota</taxon>
        <taxon>Fungi</taxon>
        <taxon>Dikarya</taxon>
        <taxon>Ascomycota</taxon>
        <taxon>Pezizomycotina</taxon>
        <taxon>Pezizomycetes</taxon>
        <taxon>Pezizales</taxon>
        <taxon>Ascobolaceae</taxon>
        <taxon>Ascobolus</taxon>
    </lineage>
</organism>
<feature type="compositionally biased region" description="Low complexity" evidence="1">
    <location>
        <begin position="181"/>
        <end position="195"/>
    </location>
</feature>
<dbReference type="Proteomes" id="UP000275078">
    <property type="component" value="Unassembled WGS sequence"/>
</dbReference>